<dbReference type="GO" id="GO:0003676">
    <property type="term" value="F:nucleic acid binding"/>
    <property type="evidence" value="ECO:0007669"/>
    <property type="project" value="InterPro"/>
</dbReference>
<evidence type="ECO:0000313" key="3">
    <source>
        <dbReference type="Proteomes" id="UP000239065"/>
    </source>
</evidence>
<comment type="caution">
    <text evidence="2">The sequence shown here is derived from an EMBL/GenBank/DDBJ whole genome shotgun (WGS) entry which is preliminary data.</text>
</comment>
<evidence type="ECO:0000259" key="1">
    <source>
        <dbReference type="PROSITE" id="PS50879"/>
    </source>
</evidence>
<protein>
    <submittedName>
        <fullName evidence="2">Ribonuclease H</fullName>
    </submittedName>
</protein>
<evidence type="ECO:0000313" key="2">
    <source>
        <dbReference type="EMBL" id="PRM88472.1"/>
    </source>
</evidence>
<reference evidence="2 3" key="1">
    <citation type="submission" date="2017-09" db="EMBL/GenBank/DDBJ databases">
        <title>Reassesment of A. cryaerophilus.</title>
        <authorList>
            <person name="Perez-Cataluna A."/>
            <person name="Collado L."/>
            <person name="Salgado O."/>
            <person name="Lefinanco V."/>
            <person name="Figueras M.J."/>
        </authorList>
    </citation>
    <scope>NUCLEOTIDE SEQUENCE [LARGE SCALE GENOMIC DNA]</scope>
    <source>
        <strain evidence="2 3">LMG 9861</strain>
    </source>
</reference>
<dbReference type="PROSITE" id="PS50879">
    <property type="entry name" value="RNASE_H_1"/>
    <property type="match status" value="1"/>
</dbReference>
<sequence length="170" mass="19564">MEKIELFTDSSVNPQTKIGFAAFLVKNDKDTILESLNKSIKIKKFENTSSTKIELQSLLWAINEIEKEKNDLSNILIEVYTDCQNIVNLKNRKSKLVENDYQSGTGKLLKNHDLYKDFFEKESRLNLNIIKVKGHKKTILKDNIDHIFNLVDKASRSALRGEFKGEESLS</sequence>
<dbReference type="Pfam" id="PF00075">
    <property type="entry name" value="RNase_H"/>
    <property type="match status" value="1"/>
</dbReference>
<dbReference type="GO" id="GO:0004523">
    <property type="term" value="F:RNA-DNA hybrid ribonuclease activity"/>
    <property type="evidence" value="ECO:0007669"/>
    <property type="project" value="InterPro"/>
</dbReference>
<accession>A0A2S9SPI6</accession>
<dbReference type="SUPFAM" id="SSF53098">
    <property type="entry name" value="Ribonuclease H-like"/>
    <property type="match status" value="1"/>
</dbReference>
<dbReference type="InterPro" id="IPR012337">
    <property type="entry name" value="RNaseH-like_sf"/>
</dbReference>
<feature type="domain" description="RNase H type-1" evidence="1">
    <location>
        <begin position="1"/>
        <end position="160"/>
    </location>
</feature>
<gene>
    <name evidence="2" type="ORF">CJ669_03750</name>
</gene>
<dbReference type="InterPro" id="IPR002156">
    <property type="entry name" value="RNaseH_domain"/>
</dbReference>
<name>A0A2S9SPI6_9BACT</name>
<dbReference type="Proteomes" id="UP000239065">
    <property type="component" value="Unassembled WGS sequence"/>
</dbReference>
<proteinExistence type="predicted"/>
<dbReference type="AlphaFoldDB" id="A0A2S9SPI6"/>
<dbReference type="EMBL" id="NXGJ01000003">
    <property type="protein sequence ID" value="PRM88472.1"/>
    <property type="molecule type" value="Genomic_DNA"/>
</dbReference>
<dbReference type="InterPro" id="IPR036397">
    <property type="entry name" value="RNaseH_sf"/>
</dbReference>
<dbReference type="Gene3D" id="3.30.420.10">
    <property type="entry name" value="Ribonuclease H-like superfamily/Ribonuclease H"/>
    <property type="match status" value="1"/>
</dbReference>
<organism evidence="2 3">
    <name type="scientific">Aliarcobacter cryaerophilus</name>
    <dbReference type="NCBI Taxonomy" id="28198"/>
    <lineage>
        <taxon>Bacteria</taxon>
        <taxon>Pseudomonadati</taxon>
        <taxon>Campylobacterota</taxon>
        <taxon>Epsilonproteobacteria</taxon>
        <taxon>Campylobacterales</taxon>
        <taxon>Arcobacteraceae</taxon>
        <taxon>Aliarcobacter</taxon>
    </lineage>
</organism>